<accession>A0ABM6T1B4</accession>
<reference evidence="1 2" key="1">
    <citation type="submission" date="2018-02" db="EMBL/GenBank/DDBJ databases">
        <title>Complete genome sequence of Streptomyces dengpaensis, the producer of angucyclines.</title>
        <authorList>
            <person name="Yumei L."/>
        </authorList>
    </citation>
    <scope>NUCLEOTIDE SEQUENCE [LARGE SCALE GENOMIC DNA]</scope>
    <source>
        <strain evidence="1 2">XZHG99</strain>
    </source>
</reference>
<sequence>MFLAIALMESFGIRTWVTNDGGFAHTDGFALSHGRRAVIASWVRTEGASHLAVTARPGALRTFADVTGHVSDHSATAAEQAGQRLVATAEYLGLDASWLGRRCAQLSAVGTERLARPRSRLLGLEGLEAACRFVAEQLVIIPRTRTMPTR</sequence>
<evidence type="ECO:0000313" key="1">
    <source>
        <dbReference type="EMBL" id="AVH60837.1"/>
    </source>
</evidence>
<gene>
    <name evidence="1" type="ORF">C4B68_39580</name>
</gene>
<evidence type="ECO:0000313" key="2">
    <source>
        <dbReference type="Proteomes" id="UP000238413"/>
    </source>
</evidence>
<organism evidence="1 2">
    <name type="scientific">Streptomyces dengpaensis</name>
    <dbReference type="NCBI Taxonomy" id="2049881"/>
    <lineage>
        <taxon>Bacteria</taxon>
        <taxon>Bacillati</taxon>
        <taxon>Actinomycetota</taxon>
        <taxon>Actinomycetes</taxon>
        <taxon>Kitasatosporales</taxon>
        <taxon>Streptomycetaceae</taxon>
        <taxon>Streptomyces</taxon>
    </lineage>
</organism>
<keyword evidence="2" id="KW-1185">Reference proteome</keyword>
<name>A0ABM6T1B4_9ACTN</name>
<dbReference type="Proteomes" id="UP000238413">
    <property type="component" value="Chromosome"/>
</dbReference>
<dbReference type="EMBL" id="CP026652">
    <property type="protein sequence ID" value="AVH60837.1"/>
    <property type="molecule type" value="Genomic_DNA"/>
</dbReference>
<proteinExistence type="predicted"/>
<protein>
    <submittedName>
        <fullName evidence="1">Uncharacterized protein</fullName>
    </submittedName>
</protein>